<gene>
    <name evidence="4" type="ORF">METZ01_LOCUS464994</name>
</gene>
<accession>A0A383AX72</accession>
<dbReference type="GO" id="GO:0046872">
    <property type="term" value="F:metal ion binding"/>
    <property type="evidence" value="ECO:0007669"/>
    <property type="project" value="UniProtKB-KW"/>
</dbReference>
<sequence length="199" mass="21710">MASLQLSENSYLQTAESVTEGHPDKLCDQISDAILDAILEEDPLGRVACETVATTGLIIILGEITTSCYVDIPKIVRNTVRDVGYIDDEYGFNYKTCGVMVEITEQSLDIAAGVDIALEVRESDDPGEIDMVGAGDQGIMVGYACNETENLMPLPISLAHQLTKDLAGLRQNNVLRYLRPDGKSQVVVEYENGKPKRVD</sequence>
<evidence type="ECO:0000313" key="4">
    <source>
        <dbReference type="EMBL" id="SVE12140.1"/>
    </source>
</evidence>
<dbReference type="GO" id="GO:0005524">
    <property type="term" value="F:ATP binding"/>
    <property type="evidence" value="ECO:0007669"/>
    <property type="project" value="InterPro"/>
</dbReference>
<dbReference type="InterPro" id="IPR022629">
    <property type="entry name" value="S-AdoMet_synt_central"/>
</dbReference>
<organism evidence="4">
    <name type="scientific">marine metagenome</name>
    <dbReference type="NCBI Taxonomy" id="408172"/>
    <lineage>
        <taxon>unclassified sequences</taxon>
        <taxon>metagenomes</taxon>
        <taxon>ecological metagenomes</taxon>
    </lineage>
</organism>
<dbReference type="GO" id="GO:0004478">
    <property type="term" value="F:methionine adenosyltransferase activity"/>
    <property type="evidence" value="ECO:0007669"/>
    <property type="project" value="InterPro"/>
</dbReference>
<dbReference type="PROSITE" id="PS00376">
    <property type="entry name" value="ADOMET_SYNTHASE_1"/>
    <property type="match status" value="1"/>
</dbReference>
<feature type="domain" description="S-adenosylmethionine synthetase central" evidence="3">
    <location>
        <begin position="132"/>
        <end position="199"/>
    </location>
</feature>
<dbReference type="InterPro" id="IPR022631">
    <property type="entry name" value="ADOMET_SYNTHASE_CS"/>
</dbReference>
<dbReference type="Pfam" id="PF02772">
    <property type="entry name" value="S-AdoMet_synt_M"/>
    <property type="match status" value="1"/>
</dbReference>
<dbReference type="InterPro" id="IPR022636">
    <property type="entry name" value="S-AdoMet_synthetase_sfam"/>
</dbReference>
<evidence type="ECO:0000259" key="3">
    <source>
        <dbReference type="Pfam" id="PF02772"/>
    </source>
</evidence>
<dbReference type="EMBL" id="UINC01195532">
    <property type="protein sequence ID" value="SVE12140.1"/>
    <property type="molecule type" value="Genomic_DNA"/>
</dbReference>
<dbReference type="PANTHER" id="PTHR11964">
    <property type="entry name" value="S-ADENOSYLMETHIONINE SYNTHETASE"/>
    <property type="match status" value="1"/>
</dbReference>
<dbReference type="GO" id="GO:0006556">
    <property type="term" value="P:S-adenosylmethionine biosynthetic process"/>
    <property type="evidence" value="ECO:0007669"/>
    <property type="project" value="InterPro"/>
</dbReference>
<proteinExistence type="predicted"/>
<dbReference type="InterPro" id="IPR022628">
    <property type="entry name" value="S-AdoMet_synt_N"/>
</dbReference>
<protein>
    <recommendedName>
        <fullName evidence="5">S-adenosylmethionine synthetase N-terminal domain-containing protein</fullName>
    </recommendedName>
</protein>
<dbReference type="InterPro" id="IPR002133">
    <property type="entry name" value="S-AdoMet_synthetase"/>
</dbReference>
<feature type="non-terminal residue" evidence="4">
    <location>
        <position position="199"/>
    </location>
</feature>
<evidence type="ECO:0008006" key="5">
    <source>
        <dbReference type="Google" id="ProtNLM"/>
    </source>
</evidence>
<dbReference type="AlphaFoldDB" id="A0A383AX72"/>
<evidence type="ECO:0000256" key="1">
    <source>
        <dbReference type="ARBA" id="ARBA00022723"/>
    </source>
</evidence>
<dbReference type="SUPFAM" id="SSF55973">
    <property type="entry name" value="S-adenosylmethionine synthetase"/>
    <property type="match status" value="2"/>
</dbReference>
<dbReference type="Gene3D" id="3.30.300.10">
    <property type="match status" value="2"/>
</dbReference>
<feature type="domain" description="S-adenosylmethionine synthetase N-terminal" evidence="2">
    <location>
        <begin position="11"/>
        <end position="107"/>
    </location>
</feature>
<evidence type="ECO:0000259" key="2">
    <source>
        <dbReference type="Pfam" id="PF00438"/>
    </source>
</evidence>
<reference evidence="4" key="1">
    <citation type="submission" date="2018-05" db="EMBL/GenBank/DDBJ databases">
        <authorList>
            <person name="Lanie J.A."/>
            <person name="Ng W.-L."/>
            <person name="Kazmierczak K.M."/>
            <person name="Andrzejewski T.M."/>
            <person name="Davidsen T.M."/>
            <person name="Wayne K.J."/>
            <person name="Tettelin H."/>
            <person name="Glass J.I."/>
            <person name="Rusch D."/>
            <person name="Podicherti R."/>
            <person name="Tsui H.-C.T."/>
            <person name="Winkler M.E."/>
        </authorList>
    </citation>
    <scope>NUCLEOTIDE SEQUENCE</scope>
</reference>
<dbReference type="Pfam" id="PF00438">
    <property type="entry name" value="S-AdoMet_synt_N"/>
    <property type="match status" value="1"/>
</dbReference>
<keyword evidence="1" id="KW-0479">Metal-binding</keyword>
<name>A0A383AX72_9ZZZZ</name>